<evidence type="ECO:0000313" key="3">
    <source>
        <dbReference type="Proteomes" id="UP000290545"/>
    </source>
</evidence>
<feature type="transmembrane region" description="Helical" evidence="1">
    <location>
        <begin position="69"/>
        <end position="87"/>
    </location>
</feature>
<dbReference type="EMBL" id="SDHZ01000001">
    <property type="protein sequence ID" value="RXK85305.1"/>
    <property type="molecule type" value="Genomic_DNA"/>
</dbReference>
<feature type="transmembrane region" description="Helical" evidence="1">
    <location>
        <begin position="6"/>
        <end position="24"/>
    </location>
</feature>
<dbReference type="InterPro" id="IPR019277">
    <property type="entry name" value="DUF2304"/>
</dbReference>
<feature type="transmembrane region" description="Helical" evidence="1">
    <location>
        <begin position="31"/>
        <end position="49"/>
    </location>
</feature>
<keyword evidence="1" id="KW-1133">Transmembrane helix</keyword>
<dbReference type="Proteomes" id="UP000290545">
    <property type="component" value="Unassembled WGS sequence"/>
</dbReference>
<dbReference type="Pfam" id="PF10066">
    <property type="entry name" value="DUF2304"/>
    <property type="match status" value="1"/>
</dbReference>
<organism evidence="2 3">
    <name type="scientific">Filimonas effusa</name>
    <dbReference type="NCBI Taxonomy" id="2508721"/>
    <lineage>
        <taxon>Bacteria</taxon>
        <taxon>Pseudomonadati</taxon>
        <taxon>Bacteroidota</taxon>
        <taxon>Chitinophagia</taxon>
        <taxon>Chitinophagales</taxon>
        <taxon>Chitinophagaceae</taxon>
        <taxon>Filimonas</taxon>
    </lineage>
</organism>
<reference evidence="2 3" key="1">
    <citation type="submission" date="2019-01" db="EMBL/GenBank/DDBJ databases">
        <title>Filimonas sp. strain TTM-71.</title>
        <authorList>
            <person name="Chen W.-M."/>
        </authorList>
    </citation>
    <scope>NUCLEOTIDE SEQUENCE [LARGE SCALE GENOMIC DNA]</scope>
    <source>
        <strain evidence="2 3">TTM-71</strain>
    </source>
</reference>
<gene>
    <name evidence="2" type="ORF">ESB13_00320</name>
</gene>
<accession>A0A4Q1D9D1</accession>
<keyword evidence="1" id="KW-0472">Membrane</keyword>
<keyword evidence="3" id="KW-1185">Reference proteome</keyword>
<evidence type="ECO:0000313" key="2">
    <source>
        <dbReference type="EMBL" id="RXK85305.1"/>
    </source>
</evidence>
<dbReference type="OrthoDB" id="677868at2"/>
<comment type="caution">
    <text evidence="2">The sequence shown here is derived from an EMBL/GenBank/DDBJ whole genome shotgun (WGS) entry which is preliminary data.</text>
</comment>
<proteinExistence type="predicted"/>
<keyword evidence="1" id="KW-0812">Transmembrane</keyword>
<sequence length="126" mass="14585">MVRIQLITIAINLLFLFYISYLIVKGKLREEYAIVWLVCTALLTLFSFWRDGLEVMARLFGVYEAPNLVFTVMIFIILIYLLHLSIVNSKLQKNMTRLTQEIALLKEELSKEKLPVEDEEGSAKNG</sequence>
<dbReference type="RefSeq" id="WP_129001057.1">
    <property type="nucleotide sequence ID" value="NZ_SDHZ01000001.1"/>
</dbReference>
<protein>
    <submittedName>
        <fullName evidence="2">DUF2304 domain-containing protein</fullName>
    </submittedName>
</protein>
<name>A0A4Q1D9D1_9BACT</name>
<evidence type="ECO:0000256" key="1">
    <source>
        <dbReference type="SAM" id="Phobius"/>
    </source>
</evidence>
<dbReference type="AlphaFoldDB" id="A0A4Q1D9D1"/>